<evidence type="ECO:0000313" key="2">
    <source>
        <dbReference type="Proteomes" id="UP000243686"/>
    </source>
</evidence>
<organism evidence="1 2">
    <name type="scientific">Opisthorchis viverrini</name>
    <name type="common">Southeast Asian liver fluke</name>
    <dbReference type="NCBI Taxonomy" id="6198"/>
    <lineage>
        <taxon>Eukaryota</taxon>
        <taxon>Metazoa</taxon>
        <taxon>Spiralia</taxon>
        <taxon>Lophotrochozoa</taxon>
        <taxon>Platyhelminthes</taxon>
        <taxon>Trematoda</taxon>
        <taxon>Digenea</taxon>
        <taxon>Opisthorchiida</taxon>
        <taxon>Opisthorchiata</taxon>
        <taxon>Opisthorchiidae</taxon>
        <taxon>Opisthorchis</taxon>
    </lineage>
</organism>
<proteinExistence type="predicted"/>
<accession>A0A1S8XB14</accession>
<dbReference type="Proteomes" id="UP000243686">
    <property type="component" value="Unassembled WGS sequence"/>
</dbReference>
<dbReference type="AlphaFoldDB" id="A0A1S8XB14"/>
<gene>
    <name evidence="1" type="ORF">X801_00177</name>
</gene>
<keyword evidence="2" id="KW-1185">Reference proteome</keyword>
<protein>
    <submittedName>
        <fullName evidence="1">Uncharacterized protein</fullName>
    </submittedName>
</protein>
<dbReference type="EMBL" id="KV891474">
    <property type="protein sequence ID" value="OON23914.1"/>
    <property type="molecule type" value="Genomic_DNA"/>
</dbReference>
<sequence length="95" mass="10826">MLCQHAEELAGSFRVEQTPLHNVPVPKLEYRSAVAMRQTPPAWLQLKMPLQEVESMEVDLKSSIVLGTAILRKIRVRAATKYTTARRRQTIFSCC</sequence>
<evidence type="ECO:0000313" key="1">
    <source>
        <dbReference type="EMBL" id="OON23914.1"/>
    </source>
</evidence>
<reference evidence="1 2" key="1">
    <citation type="submission" date="2015-03" db="EMBL/GenBank/DDBJ databases">
        <title>Draft genome of the nematode, Opisthorchis viverrini.</title>
        <authorList>
            <person name="Mitreva M."/>
        </authorList>
    </citation>
    <scope>NUCLEOTIDE SEQUENCE [LARGE SCALE GENOMIC DNA]</scope>
    <source>
        <strain evidence="1">Khon Kaen</strain>
    </source>
</reference>
<name>A0A1S8XB14_OPIVI</name>